<dbReference type="Proteomes" id="UP000620124">
    <property type="component" value="Unassembled WGS sequence"/>
</dbReference>
<proteinExistence type="predicted"/>
<evidence type="ECO:0000313" key="2">
    <source>
        <dbReference type="Proteomes" id="UP000620124"/>
    </source>
</evidence>
<keyword evidence="2" id="KW-1185">Reference proteome</keyword>
<evidence type="ECO:0000313" key="1">
    <source>
        <dbReference type="EMBL" id="KAF7363037.1"/>
    </source>
</evidence>
<accession>A0A8H6YQK0</accession>
<organism evidence="1 2">
    <name type="scientific">Mycena venus</name>
    <dbReference type="NCBI Taxonomy" id="2733690"/>
    <lineage>
        <taxon>Eukaryota</taxon>
        <taxon>Fungi</taxon>
        <taxon>Dikarya</taxon>
        <taxon>Basidiomycota</taxon>
        <taxon>Agaricomycotina</taxon>
        <taxon>Agaricomycetes</taxon>
        <taxon>Agaricomycetidae</taxon>
        <taxon>Agaricales</taxon>
        <taxon>Marasmiineae</taxon>
        <taxon>Mycenaceae</taxon>
        <taxon>Mycena</taxon>
    </lineage>
</organism>
<dbReference type="AlphaFoldDB" id="A0A8H6YQK0"/>
<dbReference type="OrthoDB" id="191139at2759"/>
<reference evidence="1" key="1">
    <citation type="submission" date="2020-05" db="EMBL/GenBank/DDBJ databases">
        <title>Mycena genomes resolve the evolution of fungal bioluminescence.</title>
        <authorList>
            <person name="Tsai I.J."/>
        </authorList>
    </citation>
    <scope>NUCLEOTIDE SEQUENCE</scope>
    <source>
        <strain evidence="1">CCC161011</strain>
    </source>
</reference>
<dbReference type="EMBL" id="JACAZI010000004">
    <property type="protein sequence ID" value="KAF7363037.1"/>
    <property type="molecule type" value="Genomic_DNA"/>
</dbReference>
<protein>
    <submittedName>
        <fullName evidence="1">Uncharacterized protein</fullName>
    </submittedName>
</protein>
<sequence length="120" mass="13212">MDQLKTPLKLWGLASISPDSDSKPQSYISSYELDNLNNYVSRSKLSEQAIKADMPDIIPLRLDLSSLVDVRRAAVEIDTASSSLHVSTPRRSCLKIKIVGGSPASRFSYTMPPRHQAHSG</sequence>
<gene>
    <name evidence="1" type="ORF">MVEN_00655500</name>
</gene>
<name>A0A8H6YQK0_9AGAR</name>
<comment type="caution">
    <text evidence="1">The sequence shown here is derived from an EMBL/GenBank/DDBJ whole genome shotgun (WGS) entry which is preliminary data.</text>
</comment>